<comment type="caution">
    <text evidence="1">The sequence shown here is derived from an EMBL/GenBank/DDBJ whole genome shotgun (WGS) entry which is preliminary data.</text>
</comment>
<evidence type="ECO:0000313" key="2">
    <source>
        <dbReference type="Proteomes" id="UP000251889"/>
    </source>
</evidence>
<proteinExistence type="predicted"/>
<keyword evidence="2" id="KW-1185">Reference proteome</keyword>
<dbReference type="RefSeq" id="WP_112749517.1">
    <property type="nucleotide sequence ID" value="NZ_QMFY01000018.1"/>
</dbReference>
<evidence type="ECO:0000313" key="1">
    <source>
        <dbReference type="EMBL" id="RAV98433.1"/>
    </source>
</evidence>
<gene>
    <name evidence="1" type="ORF">DQQ10_24215</name>
</gene>
<accession>A0A364XXZ1</accession>
<dbReference type="Proteomes" id="UP000251889">
    <property type="component" value="Unassembled WGS sequence"/>
</dbReference>
<dbReference type="AlphaFoldDB" id="A0A364XXZ1"/>
<name>A0A364XXZ1_9BACT</name>
<protein>
    <recommendedName>
        <fullName evidence="3">PsbP C-terminal domain-containing protein</fullName>
    </recommendedName>
</protein>
<reference evidence="1 2" key="1">
    <citation type="submission" date="2018-06" db="EMBL/GenBank/DDBJ databases">
        <title>Chryseolinea flavus sp. nov., a member of the phylum Bacteroidetes isolated from soil.</title>
        <authorList>
            <person name="Li Y."/>
            <person name="Wang J."/>
        </authorList>
    </citation>
    <scope>NUCLEOTIDE SEQUENCE [LARGE SCALE GENOMIC DNA]</scope>
    <source>
        <strain evidence="1 2">SDU1-6</strain>
    </source>
</reference>
<organism evidence="1 2">
    <name type="scientific">Pseudochryseolinea flava</name>
    <dbReference type="NCBI Taxonomy" id="2059302"/>
    <lineage>
        <taxon>Bacteria</taxon>
        <taxon>Pseudomonadati</taxon>
        <taxon>Bacteroidota</taxon>
        <taxon>Cytophagia</taxon>
        <taxon>Cytophagales</taxon>
        <taxon>Fulvivirgaceae</taxon>
        <taxon>Pseudochryseolinea</taxon>
    </lineage>
</organism>
<dbReference type="EMBL" id="QMFY01000018">
    <property type="protein sequence ID" value="RAV98433.1"/>
    <property type="molecule type" value="Genomic_DNA"/>
</dbReference>
<sequence>MRLIIIITLLTIQQTFGQGQKFEIKEANMIFQVPNKEWSLATKKEGDLVSYIFKRNPVTDSNGRKIIPAMMIYVEDAADYDQDVTMYTINKRLQFQVDVDKMMIHENENYPISYKNSIVTMCRYSDGGLDHILYMIHIITKENKGIQIYMDMTKDLVGEYEQEFWEAMKSIKEI</sequence>
<dbReference type="OrthoDB" id="1524045at2"/>
<evidence type="ECO:0008006" key="3">
    <source>
        <dbReference type="Google" id="ProtNLM"/>
    </source>
</evidence>